<dbReference type="Proteomes" id="UP000054725">
    <property type="component" value="Unassembled WGS sequence"/>
</dbReference>
<evidence type="ECO:0000256" key="3">
    <source>
        <dbReference type="ARBA" id="ARBA00022912"/>
    </source>
</evidence>
<organism evidence="6 7">
    <name type="scientific">Legionella nautarum</name>
    <dbReference type="NCBI Taxonomy" id="45070"/>
    <lineage>
        <taxon>Bacteria</taxon>
        <taxon>Pseudomonadati</taxon>
        <taxon>Pseudomonadota</taxon>
        <taxon>Gammaproteobacteria</taxon>
        <taxon>Legionellales</taxon>
        <taxon>Legionellaceae</taxon>
        <taxon>Legionella</taxon>
    </lineage>
</organism>
<reference evidence="6 7" key="1">
    <citation type="submission" date="2015-11" db="EMBL/GenBank/DDBJ databases">
        <title>Genomic analysis of 38 Legionella species identifies large and diverse effector repertoires.</title>
        <authorList>
            <person name="Burstein D."/>
            <person name="Amaro F."/>
            <person name="Zusman T."/>
            <person name="Lifshitz Z."/>
            <person name="Cohen O."/>
            <person name="Gilbert J.A."/>
            <person name="Pupko T."/>
            <person name="Shuman H.A."/>
            <person name="Segal G."/>
        </authorList>
    </citation>
    <scope>NUCLEOTIDE SEQUENCE [LARGE SCALE GENOMIC DNA]</scope>
    <source>
        <strain evidence="6 7">ATCC 49506</strain>
    </source>
</reference>
<feature type="domain" description="Tyrosine-protein phosphatase" evidence="4">
    <location>
        <begin position="53"/>
        <end position="202"/>
    </location>
</feature>
<feature type="domain" description="Tyrosine specific protein phosphatases" evidence="5">
    <location>
        <begin position="114"/>
        <end position="181"/>
    </location>
</feature>
<dbReference type="PANTHER" id="PTHR45961">
    <property type="entry name" value="IP21249P"/>
    <property type="match status" value="1"/>
</dbReference>
<dbReference type="InterPro" id="IPR052103">
    <property type="entry name" value="Dual_spec_Phospatases"/>
</dbReference>
<keyword evidence="3" id="KW-0904">Protein phosphatase</keyword>
<accession>A0A0W0WUM7</accession>
<dbReference type="Pfam" id="PF00782">
    <property type="entry name" value="DSPc"/>
    <property type="match status" value="1"/>
</dbReference>
<dbReference type="STRING" id="45070.Lnau_1030"/>
<dbReference type="InterPro" id="IPR020422">
    <property type="entry name" value="TYR_PHOSPHATASE_DUAL_dom"/>
</dbReference>
<evidence type="ECO:0000313" key="7">
    <source>
        <dbReference type="Proteomes" id="UP000054725"/>
    </source>
</evidence>
<evidence type="ECO:0000256" key="2">
    <source>
        <dbReference type="ARBA" id="ARBA00022801"/>
    </source>
</evidence>
<gene>
    <name evidence="6" type="ORF">Lnau_1030</name>
</gene>
<dbReference type="PROSITE" id="PS50054">
    <property type="entry name" value="TYR_PHOSPHATASE_DUAL"/>
    <property type="match status" value="1"/>
</dbReference>
<protein>
    <submittedName>
        <fullName evidence="6">Phosphoprotein phosphatase</fullName>
        <ecNumber evidence="6">3.1.3.16</ecNumber>
    </submittedName>
</protein>
<evidence type="ECO:0000313" key="6">
    <source>
        <dbReference type="EMBL" id="KTD36046.1"/>
    </source>
</evidence>
<dbReference type="InterPro" id="IPR029021">
    <property type="entry name" value="Prot-tyrosine_phosphatase-like"/>
</dbReference>
<dbReference type="AlphaFoldDB" id="A0A0W0WUM7"/>
<keyword evidence="2 6" id="KW-0378">Hydrolase</keyword>
<comment type="similarity">
    <text evidence="1">Belongs to the protein-tyrosine phosphatase family. Non-receptor class dual specificity subfamily.</text>
</comment>
<keyword evidence="7" id="KW-1185">Reference proteome</keyword>
<name>A0A0W0WUM7_9GAMM</name>
<dbReference type="InterPro" id="IPR000387">
    <property type="entry name" value="Tyr_Pase_dom"/>
</dbReference>
<proteinExistence type="inferred from homology"/>
<dbReference type="PATRIC" id="fig|45070.6.peg.1091"/>
<evidence type="ECO:0000259" key="5">
    <source>
        <dbReference type="PROSITE" id="PS50056"/>
    </source>
</evidence>
<dbReference type="Gene3D" id="3.90.190.10">
    <property type="entry name" value="Protein tyrosine phosphatase superfamily"/>
    <property type="match status" value="1"/>
</dbReference>
<dbReference type="PROSITE" id="PS50056">
    <property type="entry name" value="TYR_PHOSPHATASE_2"/>
    <property type="match status" value="1"/>
</dbReference>
<dbReference type="EMBL" id="LNYO01000013">
    <property type="protein sequence ID" value="KTD36046.1"/>
    <property type="molecule type" value="Genomic_DNA"/>
</dbReference>
<dbReference type="OrthoDB" id="5653722at2"/>
<dbReference type="GO" id="GO:0004722">
    <property type="term" value="F:protein serine/threonine phosphatase activity"/>
    <property type="evidence" value="ECO:0007669"/>
    <property type="project" value="UniProtKB-EC"/>
</dbReference>
<dbReference type="SUPFAM" id="SSF52799">
    <property type="entry name" value="(Phosphotyrosine protein) phosphatases II"/>
    <property type="match status" value="1"/>
</dbReference>
<dbReference type="CDD" id="cd14498">
    <property type="entry name" value="DSP"/>
    <property type="match status" value="1"/>
</dbReference>
<evidence type="ECO:0000259" key="4">
    <source>
        <dbReference type="PROSITE" id="PS50054"/>
    </source>
</evidence>
<dbReference type="InterPro" id="IPR000340">
    <property type="entry name" value="Dual-sp_phosphatase_cat-dom"/>
</dbReference>
<dbReference type="PANTHER" id="PTHR45961:SF6">
    <property type="entry name" value="IP21249P"/>
    <property type="match status" value="1"/>
</dbReference>
<dbReference type="EC" id="3.1.3.16" evidence="6"/>
<sequence length="423" mass="48553">MKEIIQQTTWSTSQETSAKFGSLGMAKFTETAFIYGEGKEERIVYSVNQQSAWAQEFLSNLFIGNIYSLYGHYDLRSEYSKYDLIIDLSEFSESHPFIERFKGHHTIAVEDNGRNFSQILAHIQATKLFEKITKARKDNKKVLINCQMGMSRSATVAILYMMETYEVSLIQAYHHLQKSRPIVEPNPGYFSALYHHQMTLSVEAAPWAAAESWLNEFFKNQDELTITGEGEQVTLTVKRDMNDFGSAFIDFVSFLEMLHIPFNLLNCDSRRGDIQISLEDSQQITYLLKHKTLHKLDNESCDQLSIAMEKALNSLDSTVNNNEQKRRKLTKLLDCFHQYCAKRQWHNAFETVIQFVTYASTPVADNKSFNKTEFGQTSPALAFHQSLERAGLKHFVTLIKDRIEPTVAITAPCIESRSSYCLD</sequence>
<dbReference type="SMART" id="SM00195">
    <property type="entry name" value="DSPc"/>
    <property type="match status" value="1"/>
</dbReference>
<comment type="caution">
    <text evidence="6">The sequence shown here is derived from an EMBL/GenBank/DDBJ whole genome shotgun (WGS) entry which is preliminary data.</text>
</comment>
<dbReference type="RefSeq" id="WP_058504073.1">
    <property type="nucleotide sequence ID" value="NZ_CAAAIF010000001.1"/>
</dbReference>
<evidence type="ECO:0000256" key="1">
    <source>
        <dbReference type="ARBA" id="ARBA00008601"/>
    </source>
</evidence>